<evidence type="ECO:0000256" key="1">
    <source>
        <dbReference type="SAM" id="Phobius"/>
    </source>
</evidence>
<dbReference type="Proteomes" id="UP000076722">
    <property type="component" value="Unassembled WGS sequence"/>
</dbReference>
<dbReference type="AlphaFoldDB" id="A0A165AHW4"/>
<keyword evidence="1" id="KW-0812">Transmembrane</keyword>
<sequence>MPLDLPNVSQTTQIRTDDYATIGGVLGSVLCSAVFWRRARIVHCERYAIVSGVI</sequence>
<keyword evidence="1" id="KW-0472">Membrane</keyword>
<dbReference type="EMBL" id="KV419394">
    <property type="protein sequence ID" value="KZS99020.1"/>
    <property type="molecule type" value="Genomic_DNA"/>
</dbReference>
<keyword evidence="1" id="KW-1133">Transmembrane helix</keyword>
<organism evidence="2 3">
    <name type="scientific">Sistotremastrum niveocremeum HHB9708</name>
    <dbReference type="NCBI Taxonomy" id="1314777"/>
    <lineage>
        <taxon>Eukaryota</taxon>
        <taxon>Fungi</taxon>
        <taxon>Dikarya</taxon>
        <taxon>Basidiomycota</taxon>
        <taxon>Agaricomycotina</taxon>
        <taxon>Agaricomycetes</taxon>
        <taxon>Sistotremastrales</taxon>
        <taxon>Sistotremastraceae</taxon>
        <taxon>Sertulicium</taxon>
        <taxon>Sertulicium niveocremeum</taxon>
    </lineage>
</organism>
<dbReference type="OrthoDB" id="2524788at2759"/>
<proteinExistence type="predicted"/>
<reference evidence="2 3" key="1">
    <citation type="journal article" date="2016" name="Mol. Biol. Evol.">
        <title>Comparative Genomics of Early-Diverging Mushroom-Forming Fungi Provides Insights into the Origins of Lignocellulose Decay Capabilities.</title>
        <authorList>
            <person name="Nagy L.G."/>
            <person name="Riley R."/>
            <person name="Tritt A."/>
            <person name="Adam C."/>
            <person name="Daum C."/>
            <person name="Floudas D."/>
            <person name="Sun H."/>
            <person name="Yadav J.S."/>
            <person name="Pangilinan J."/>
            <person name="Larsson K.H."/>
            <person name="Matsuura K."/>
            <person name="Barry K."/>
            <person name="Labutti K."/>
            <person name="Kuo R."/>
            <person name="Ohm R.A."/>
            <person name="Bhattacharya S.S."/>
            <person name="Shirouzu T."/>
            <person name="Yoshinaga Y."/>
            <person name="Martin F.M."/>
            <person name="Grigoriev I.V."/>
            <person name="Hibbett D.S."/>
        </authorList>
    </citation>
    <scope>NUCLEOTIDE SEQUENCE [LARGE SCALE GENOMIC DNA]</scope>
    <source>
        <strain evidence="2 3">HHB9708</strain>
    </source>
</reference>
<feature type="transmembrane region" description="Helical" evidence="1">
    <location>
        <begin position="20"/>
        <end position="36"/>
    </location>
</feature>
<gene>
    <name evidence="2" type="ORF">SISNIDRAFT_447859</name>
</gene>
<accession>A0A165AHW4</accession>
<keyword evidence="3" id="KW-1185">Reference proteome</keyword>
<evidence type="ECO:0000313" key="3">
    <source>
        <dbReference type="Proteomes" id="UP000076722"/>
    </source>
</evidence>
<evidence type="ECO:0000313" key="2">
    <source>
        <dbReference type="EMBL" id="KZS99020.1"/>
    </source>
</evidence>
<protein>
    <submittedName>
        <fullName evidence="2">Uncharacterized protein</fullName>
    </submittedName>
</protein>
<name>A0A165AHW4_9AGAM</name>